<dbReference type="InterPro" id="IPR041424">
    <property type="entry name" value="CinA_KH"/>
</dbReference>
<dbReference type="InterPro" id="IPR050101">
    <property type="entry name" value="CinA"/>
</dbReference>
<dbReference type="Pfam" id="PF18146">
    <property type="entry name" value="CinA_KH"/>
    <property type="match status" value="1"/>
</dbReference>
<name>A0A7X6N5I0_9LACO</name>
<dbReference type="InterPro" id="IPR036653">
    <property type="entry name" value="CinA-like_C"/>
</dbReference>
<dbReference type="NCBIfam" id="NF001813">
    <property type="entry name" value="PRK00549.1"/>
    <property type="match status" value="1"/>
</dbReference>
<dbReference type="HAMAP" id="MF_00226_B">
    <property type="entry name" value="CinA_B"/>
    <property type="match status" value="1"/>
</dbReference>
<dbReference type="PANTHER" id="PTHR13939">
    <property type="entry name" value="NICOTINAMIDE-NUCLEOTIDE AMIDOHYDROLASE PNCC"/>
    <property type="match status" value="1"/>
</dbReference>
<dbReference type="Pfam" id="PF02464">
    <property type="entry name" value="CinA"/>
    <property type="match status" value="1"/>
</dbReference>
<evidence type="ECO:0000256" key="1">
    <source>
        <dbReference type="HAMAP-Rule" id="MF_00226"/>
    </source>
</evidence>
<organism evidence="3 4">
    <name type="scientific">Periweissella fabalis</name>
    <dbReference type="NCBI Taxonomy" id="1070421"/>
    <lineage>
        <taxon>Bacteria</taxon>
        <taxon>Bacillati</taxon>
        <taxon>Bacillota</taxon>
        <taxon>Bacilli</taxon>
        <taxon>Lactobacillales</taxon>
        <taxon>Lactobacillaceae</taxon>
        <taxon>Periweissella</taxon>
    </lineage>
</organism>
<dbReference type="NCBIfam" id="TIGR00200">
    <property type="entry name" value="cinA_nterm"/>
    <property type="match status" value="1"/>
</dbReference>
<dbReference type="PIRSF" id="PIRSF006728">
    <property type="entry name" value="CinA"/>
    <property type="match status" value="1"/>
</dbReference>
<keyword evidence="4" id="KW-1185">Reference proteome</keyword>
<gene>
    <name evidence="1" type="primary">cinA</name>
    <name evidence="3" type="ORF">HF964_05855</name>
</gene>
<dbReference type="Gene3D" id="3.40.980.10">
    <property type="entry name" value="MoaB/Mog-like domain"/>
    <property type="match status" value="1"/>
</dbReference>
<dbReference type="CDD" id="cd00885">
    <property type="entry name" value="cinA"/>
    <property type="match status" value="1"/>
</dbReference>
<dbReference type="RefSeq" id="WP_168722119.1">
    <property type="nucleotide sequence ID" value="NZ_JAAXPN010000005.1"/>
</dbReference>
<dbReference type="SUPFAM" id="SSF142433">
    <property type="entry name" value="CinA-like"/>
    <property type="match status" value="1"/>
</dbReference>
<evidence type="ECO:0000313" key="3">
    <source>
        <dbReference type="EMBL" id="NKZ24325.1"/>
    </source>
</evidence>
<protein>
    <recommendedName>
        <fullName evidence="1">Putative competence-damage inducible protein</fullName>
    </recommendedName>
</protein>
<feature type="domain" description="MoaB/Mog" evidence="2">
    <location>
        <begin position="4"/>
        <end position="172"/>
    </location>
</feature>
<dbReference type="Gene3D" id="3.90.950.20">
    <property type="entry name" value="CinA-like"/>
    <property type="match status" value="1"/>
</dbReference>
<reference evidence="3 4" key="1">
    <citation type="submission" date="2020-04" db="EMBL/GenBank/DDBJ databases">
        <title>MicrobeNet Type strains.</title>
        <authorList>
            <person name="Nicholson A.C."/>
        </authorList>
    </citation>
    <scope>NUCLEOTIDE SEQUENCE [LARGE SCALE GENOMIC DNA]</scope>
    <source>
        <strain evidence="3 4">CCUG 61472</strain>
    </source>
</reference>
<dbReference type="PANTHER" id="PTHR13939:SF0">
    <property type="entry name" value="NMN AMIDOHYDROLASE-LIKE PROTEIN YFAY"/>
    <property type="match status" value="1"/>
</dbReference>
<dbReference type="SUPFAM" id="SSF53218">
    <property type="entry name" value="Molybdenum cofactor biosynthesis proteins"/>
    <property type="match status" value="1"/>
</dbReference>
<dbReference type="EMBL" id="JAAXPN010000005">
    <property type="protein sequence ID" value="NKZ24325.1"/>
    <property type="molecule type" value="Genomic_DNA"/>
</dbReference>
<evidence type="ECO:0000259" key="2">
    <source>
        <dbReference type="SMART" id="SM00852"/>
    </source>
</evidence>
<evidence type="ECO:0000313" key="4">
    <source>
        <dbReference type="Proteomes" id="UP000549765"/>
    </source>
</evidence>
<dbReference type="InterPro" id="IPR001453">
    <property type="entry name" value="MoaB/Mog_dom"/>
</dbReference>
<dbReference type="InterPro" id="IPR036425">
    <property type="entry name" value="MoaB/Mog-like_dom_sf"/>
</dbReference>
<dbReference type="Proteomes" id="UP000549765">
    <property type="component" value="Unassembled WGS sequence"/>
</dbReference>
<comment type="caution">
    <text evidence="3">The sequence shown here is derived from an EMBL/GenBank/DDBJ whole genome shotgun (WGS) entry which is preliminary data.</text>
</comment>
<dbReference type="SMART" id="SM00852">
    <property type="entry name" value="MoCF_biosynth"/>
    <property type="match status" value="1"/>
</dbReference>
<accession>A0A7X6N5I0</accession>
<sequence>MQAEIIAVGTEILLGQITDTNSPLVARLLATLDIDTYYQTVVGDNRTRLLSALDIAQKRAELIITIGGLGPTPDDLTKQTVAEFVNQKLIEDQVALDKILDYHARTQRPMSENNRLQALYMADGVPLKNEAGFAVGCFYQNPNVPDILLLPGPPWELEPMLVKHALPLLAEKYQQSGVLFSRVLRFYGIGESRLVTQLANLIEQQTNPTIAPYAKAHEVTLRITAQAATRDEAIKLIDKMEADIMLEVGDYFYGYGDDFSLEECVGQLLIDSNLHITAAESMTAGLFQSTLGKVAGISQVFDGGFVTYSPATKVALLDVNAEIIGQHGVVSEATACAMAQGAKDKLGTDIAISFTGVASGELESQPVGTVWIGIAFEDEPVEAVLYHFGTERQKNRERAVMAGLDLVRRKILGLPLVKYK</sequence>
<dbReference type="Gene3D" id="3.30.70.2860">
    <property type="match status" value="1"/>
</dbReference>
<dbReference type="InterPro" id="IPR008135">
    <property type="entry name" value="Competence-induced_CinA"/>
</dbReference>
<dbReference type="Pfam" id="PF00994">
    <property type="entry name" value="MoCF_biosynth"/>
    <property type="match status" value="1"/>
</dbReference>
<proteinExistence type="inferred from homology"/>
<dbReference type="InterPro" id="IPR008136">
    <property type="entry name" value="CinA_C"/>
</dbReference>
<dbReference type="AlphaFoldDB" id="A0A7X6N5I0"/>
<dbReference type="NCBIfam" id="TIGR00199">
    <property type="entry name" value="PncC_domain"/>
    <property type="match status" value="1"/>
</dbReference>
<comment type="similarity">
    <text evidence="1">Belongs to the CinA family.</text>
</comment>